<dbReference type="EMBL" id="VZAH01000024">
    <property type="protein sequence ID" value="MQP13314.1"/>
    <property type="molecule type" value="Genomic_DNA"/>
</dbReference>
<keyword evidence="1" id="KW-0732">Signal</keyword>
<gene>
    <name evidence="2" type="ORF">F7D25_02565</name>
</gene>
<proteinExistence type="predicted"/>
<dbReference type="RefSeq" id="WP_153092430.1">
    <property type="nucleotide sequence ID" value="NZ_VZAH01000024.1"/>
</dbReference>
<evidence type="ECO:0000313" key="3">
    <source>
        <dbReference type="Proteomes" id="UP000477980"/>
    </source>
</evidence>
<feature type="signal peptide" evidence="1">
    <location>
        <begin position="1"/>
        <end position="26"/>
    </location>
</feature>
<dbReference type="Proteomes" id="UP000477980">
    <property type="component" value="Unassembled WGS sequence"/>
</dbReference>
<dbReference type="OrthoDB" id="1073020at2"/>
<feature type="chain" id="PRO_5026264956" description="Lipoprotein" evidence="1">
    <location>
        <begin position="27"/>
        <end position="215"/>
    </location>
</feature>
<dbReference type="PROSITE" id="PS51257">
    <property type="entry name" value="PROKAR_LIPOPROTEIN"/>
    <property type="match status" value="1"/>
</dbReference>
<accession>A0A6G1VL92</accession>
<dbReference type="AlphaFoldDB" id="A0A6G1VL92"/>
<evidence type="ECO:0000256" key="1">
    <source>
        <dbReference type="SAM" id="SignalP"/>
    </source>
</evidence>
<evidence type="ECO:0000313" key="2">
    <source>
        <dbReference type="EMBL" id="MQP13314.1"/>
    </source>
</evidence>
<evidence type="ECO:0008006" key="4">
    <source>
        <dbReference type="Google" id="ProtNLM"/>
    </source>
</evidence>
<organism evidence="2 3">
    <name type="scientific">Segatella copri</name>
    <dbReference type="NCBI Taxonomy" id="165179"/>
    <lineage>
        <taxon>Bacteria</taxon>
        <taxon>Pseudomonadati</taxon>
        <taxon>Bacteroidota</taxon>
        <taxon>Bacteroidia</taxon>
        <taxon>Bacteroidales</taxon>
        <taxon>Prevotellaceae</taxon>
        <taxon>Segatella</taxon>
    </lineage>
</organism>
<sequence length="215" mass="24475">MNYNMKKKINSITKLLLAILLLPTIAACSNDNGGDDASVISPFKIIVKFESPIGTNILDSLNIAEQEVNGHSIDDLTFEWTNKNNDLRESWSQPSLSFGITKNRFASLNPSFPYENKAERVFSAQFTDISIWDTPNNKYPQRDEEYTVTLKSKKIFGNNIHHTLKFYVHIKGKAIYDTYKCEVDGKEQPVISIFYDSKNPPKDKALEGIYLIVKN</sequence>
<name>A0A6G1VL92_9BACT</name>
<reference evidence="2 3" key="1">
    <citation type="submission" date="2019-09" db="EMBL/GenBank/DDBJ databases">
        <title>Distinct polysaccharide growth profiles of human intestinal Prevotella copri isolates.</title>
        <authorList>
            <person name="Fehlner-Peach H."/>
            <person name="Magnabosco C."/>
            <person name="Raghavan V."/>
            <person name="Scher J.U."/>
            <person name="Tett A."/>
            <person name="Cox L.M."/>
            <person name="Gottsegen C."/>
            <person name="Watters A."/>
            <person name="Wiltshire- Gordon J.D."/>
            <person name="Segata N."/>
            <person name="Bonneau R."/>
            <person name="Littman D.R."/>
        </authorList>
    </citation>
    <scope>NUCLEOTIDE SEQUENCE [LARGE SCALE GENOMIC DNA]</scope>
    <source>
        <strain evidence="3">iAA917</strain>
    </source>
</reference>
<protein>
    <recommendedName>
        <fullName evidence="4">Lipoprotein</fullName>
    </recommendedName>
</protein>
<comment type="caution">
    <text evidence="2">The sequence shown here is derived from an EMBL/GenBank/DDBJ whole genome shotgun (WGS) entry which is preliminary data.</text>
</comment>